<dbReference type="AlphaFoldDB" id="A2DWU8"/>
<dbReference type="EMBL" id="DS113260">
    <property type="protein sequence ID" value="EAY15130.1"/>
    <property type="molecule type" value="Genomic_DNA"/>
</dbReference>
<sequence length="267" mass="31525">MIPTITFSIREIILWLMDNSIQSTTKELDHPNTGKRKEVFQMKMDELFTMIINEFLDNIDYDRRIYYLQLGINSMNNKTRSNFPNHLITNEFIKELYFISFREHDTELSTTGLNFIYQVFAKNDEFDTNLIKNHPDNLIEMIKTHIQKSVGEELKMEFGILANLILKDEETAVFINENFPSDFILELYAENLNTMDEFSLWCYGMCYLLNTIDDFRPYYIFSFEHFSENCSPYVAFNLLHAILAVTQKHINVLEISPEPQEISKILG</sequence>
<dbReference type="InParanoid" id="A2DWU8"/>
<accession>A2DWU8</accession>
<keyword evidence="2" id="KW-1185">Reference proteome</keyword>
<name>A2DWU8_TRIV3</name>
<dbReference type="KEGG" id="tva:4773131"/>
<protein>
    <submittedName>
        <fullName evidence="1">Uncharacterized protein</fullName>
    </submittedName>
</protein>
<evidence type="ECO:0000313" key="2">
    <source>
        <dbReference type="Proteomes" id="UP000001542"/>
    </source>
</evidence>
<reference evidence="1" key="1">
    <citation type="submission" date="2006-10" db="EMBL/GenBank/DDBJ databases">
        <authorList>
            <person name="Amadeo P."/>
            <person name="Zhao Q."/>
            <person name="Wortman J."/>
            <person name="Fraser-Liggett C."/>
            <person name="Carlton J."/>
        </authorList>
    </citation>
    <scope>NUCLEOTIDE SEQUENCE</scope>
    <source>
        <strain evidence="1">G3</strain>
    </source>
</reference>
<organism evidence="1 2">
    <name type="scientific">Trichomonas vaginalis (strain ATCC PRA-98 / G3)</name>
    <dbReference type="NCBI Taxonomy" id="412133"/>
    <lineage>
        <taxon>Eukaryota</taxon>
        <taxon>Metamonada</taxon>
        <taxon>Parabasalia</taxon>
        <taxon>Trichomonadida</taxon>
        <taxon>Trichomonadidae</taxon>
        <taxon>Trichomonas</taxon>
    </lineage>
</organism>
<proteinExistence type="predicted"/>
<reference evidence="1" key="2">
    <citation type="journal article" date="2007" name="Science">
        <title>Draft genome sequence of the sexually transmitted pathogen Trichomonas vaginalis.</title>
        <authorList>
            <person name="Carlton J.M."/>
            <person name="Hirt R.P."/>
            <person name="Silva J.C."/>
            <person name="Delcher A.L."/>
            <person name="Schatz M."/>
            <person name="Zhao Q."/>
            <person name="Wortman J.R."/>
            <person name="Bidwell S.L."/>
            <person name="Alsmark U.C.M."/>
            <person name="Besteiro S."/>
            <person name="Sicheritz-Ponten T."/>
            <person name="Noel C.J."/>
            <person name="Dacks J.B."/>
            <person name="Foster P.G."/>
            <person name="Simillion C."/>
            <person name="Van de Peer Y."/>
            <person name="Miranda-Saavedra D."/>
            <person name="Barton G.J."/>
            <person name="Westrop G.D."/>
            <person name="Mueller S."/>
            <person name="Dessi D."/>
            <person name="Fiori P.L."/>
            <person name="Ren Q."/>
            <person name="Paulsen I."/>
            <person name="Zhang H."/>
            <person name="Bastida-Corcuera F.D."/>
            <person name="Simoes-Barbosa A."/>
            <person name="Brown M.T."/>
            <person name="Hayes R.D."/>
            <person name="Mukherjee M."/>
            <person name="Okumura C.Y."/>
            <person name="Schneider R."/>
            <person name="Smith A.J."/>
            <person name="Vanacova S."/>
            <person name="Villalvazo M."/>
            <person name="Haas B.J."/>
            <person name="Pertea M."/>
            <person name="Feldblyum T.V."/>
            <person name="Utterback T.R."/>
            <person name="Shu C.L."/>
            <person name="Osoegawa K."/>
            <person name="de Jong P.J."/>
            <person name="Hrdy I."/>
            <person name="Horvathova L."/>
            <person name="Zubacova Z."/>
            <person name="Dolezal P."/>
            <person name="Malik S.B."/>
            <person name="Logsdon J.M. Jr."/>
            <person name="Henze K."/>
            <person name="Gupta A."/>
            <person name="Wang C.C."/>
            <person name="Dunne R.L."/>
            <person name="Upcroft J.A."/>
            <person name="Upcroft P."/>
            <person name="White O."/>
            <person name="Salzberg S.L."/>
            <person name="Tang P."/>
            <person name="Chiu C.-H."/>
            <person name="Lee Y.-S."/>
            <person name="Embley T.M."/>
            <person name="Coombs G.H."/>
            <person name="Mottram J.C."/>
            <person name="Tachezy J."/>
            <person name="Fraser-Liggett C.M."/>
            <person name="Johnson P.J."/>
        </authorList>
    </citation>
    <scope>NUCLEOTIDE SEQUENCE [LARGE SCALE GENOMIC DNA]</scope>
    <source>
        <strain evidence="1">G3</strain>
    </source>
</reference>
<gene>
    <name evidence="1" type="ORF">TVAG_392470</name>
</gene>
<dbReference type="Proteomes" id="UP000001542">
    <property type="component" value="Unassembled WGS sequence"/>
</dbReference>
<dbReference type="VEuPathDB" id="TrichDB:TVAGG3_0839400"/>
<dbReference type="VEuPathDB" id="TrichDB:TVAG_392470"/>
<evidence type="ECO:0000313" key="1">
    <source>
        <dbReference type="EMBL" id="EAY15130.1"/>
    </source>
</evidence>